<dbReference type="CDD" id="cd00159">
    <property type="entry name" value="RhoGAP"/>
    <property type="match status" value="1"/>
</dbReference>
<dbReference type="SMART" id="SM00324">
    <property type="entry name" value="RhoGAP"/>
    <property type="match status" value="1"/>
</dbReference>
<reference evidence="3 4" key="1">
    <citation type="submission" date="2017-04" db="EMBL/GenBank/DDBJ databases">
        <title>Draft genome sequence of Tuber borchii Vittad., a whitish edible truffle.</title>
        <authorList>
            <consortium name="DOE Joint Genome Institute"/>
            <person name="Murat C."/>
            <person name="Kuo A."/>
            <person name="Barry K.W."/>
            <person name="Clum A."/>
            <person name="Dockter R.B."/>
            <person name="Fauchery L."/>
            <person name="Iotti M."/>
            <person name="Kohler A."/>
            <person name="Labutti K."/>
            <person name="Lindquist E.A."/>
            <person name="Lipzen A."/>
            <person name="Ohm R.A."/>
            <person name="Wang M."/>
            <person name="Grigoriev I.V."/>
            <person name="Zambonelli A."/>
            <person name="Martin F.M."/>
        </authorList>
    </citation>
    <scope>NUCLEOTIDE SEQUENCE [LARGE SCALE GENOMIC DNA]</scope>
    <source>
        <strain evidence="3 4">Tbo3840</strain>
    </source>
</reference>
<feature type="compositionally biased region" description="Low complexity" evidence="1">
    <location>
        <begin position="667"/>
        <end position="706"/>
    </location>
</feature>
<organism evidence="3 4">
    <name type="scientific">Tuber borchii</name>
    <name type="common">White truffle</name>
    <dbReference type="NCBI Taxonomy" id="42251"/>
    <lineage>
        <taxon>Eukaryota</taxon>
        <taxon>Fungi</taxon>
        <taxon>Dikarya</taxon>
        <taxon>Ascomycota</taxon>
        <taxon>Pezizomycotina</taxon>
        <taxon>Pezizomycetes</taxon>
        <taxon>Pezizales</taxon>
        <taxon>Tuberaceae</taxon>
        <taxon>Tuber</taxon>
    </lineage>
</organism>
<feature type="compositionally biased region" description="Low complexity" evidence="1">
    <location>
        <begin position="487"/>
        <end position="505"/>
    </location>
</feature>
<dbReference type="InterPro" id="IPR036865">
    <property type="entry name" value="CRAL-TRIO_dom_sf"/>
</dbReference>
<dbReference type="Proteomes" id="UP000244722">
    <property type="component" value="Unassembled WGS sequence"/>
</dbReference>
<feature type="region of interest" description="Disordered" evidence="1">
    <location>
        <begin position="485"/>
        <end position="522"/>
    </location>
</feature>
<dbReference type="InterPro" id="IPR001251">
    <property type="entry name" value="CRAL-TRIO_dom"/>
</dbReference>
<proteinExistence type="predicted"/>
<dbReference type="AlphaFoldDB" id="A0A2T6ZEZ6"/>
<feature type="domain" description="Rho-GAP" evidence="2">
    <location>
        <begin position="291"/>
        <end position="483"/>
    </location>
</feature>
<dbReference type="SUPFAM" id="SSF52087">
    <property type="entry name" value="CRAL/TRIO domain"/>
    <property type="match status" value="1"/>
</dbReference>
<protein>
    <recommendedName>
        <fullName evidence="2">Rho-GAP domain-containing protein</fullName>
    </recommendedName>
</protein>
<feature type="region of interest" description="Disordered" evidence="1">
    <location>
        <begin position="539"/>
        <end position="729"/>
    </location>
</feature>
<evidence type="ECO:0000313" key="3">
    <source>
        <dbReference type="EMBL" id="PUU74036.1"/>
    </source>
</evidence>
<dbReference type="PANTHER" id="PTHR45808:SF2">
    <property type="entry name" value="RHO GTPASE-ACTIVATING PROTEIN 68F"/>
    <property type="match status" value="1"/>
</dbReference>
<dbReference type="OrthoDB" id="410651at2759"/>
<dbReference type="GO" id="GO:0005737">
    <property type="term" value="C:cytoplasm"/>
    <property type="evidence" value="ECO:0007669"/>
    <property type="project" value="TreeGrafter"/>
</dbReference>
<gene>
    <name evidence="3" type="ORF">B9Z19DRAFT_1133973</name>
</gene>
<feature type="compositionally biased region" description="Basic and acidic residues" evidence="1">
    <location>
        <begin position="565"/>
        <end position="585"/>
    </location>
</feature>
<dbReference type="PANTHER" id="PTHR45808">
    <property type="entry name" value="RHO GTPASE-ACTIVATING PROTEIN 68F"/>
    <property type="match status" value="1"/>
</dbReference>
<feature type="region of interest" description="Disordered" evidence="1">
    <location>
        <begin position="1"/>
        <end position="22"/>
    </location>
</feature>
<dbReference type="STRING" id="42251.A0A2T6ZEZ6"/>
<evidence type="ECO:0000256" key="1">
    <source>
        <dbReference type="SAM" id="MobiDB-lite"/>
    </source>
</evidence>
<dbReference type="Gene3D" id="3.40.525.10">
    <property type="entry name" value="CRAL-TRIO lipid binding domain"/>
    <property type="match status" value="1"/>
</dbReference>
<accession>A0A2T6ZEZ6</accession>
<name>A0A2T6ZEZ6_TUBBO</name>
<dbReference type="InterPro" id="IPR008936">
    <property type="entry name" value="Rho_GTPase_activation_prot"/>
</dbReference>
<dbReference type="InterPro" id="IPR000198">
    <property type="entry name" value="RhoGAP_dom"/>
</dbReference>
<dbReference type="Gene3D" id="1.10.555.10">
    <property type="entry name" value="Rho GTPase activation protein"/>
    <property type="match status" value="1"/>
</dbReference>
<evidence type="ECO:0000313" key="4">
    <source>
        <dbReference type="Proteomes" id="UP000244722"/>
    </source>
</evidence>
<feature type="compositionally biased region" description="Pro residues" evidence="1">
    <location>
        <begin position="506"/>
        <end position="516"/>
    </location>
</feature>
<dbReference type="GO" id="GO:0005096">
    <property type="term" value="F:GTPase activator activity"/>
    <property type="evidence" value="ECO:0007669"/>
    <property type="project" value="TreeGrafter"/>
</dbReference>
<dbReference type="GO" id="GO:0007264">
    <property type="term" value="P:small GTPase-mediated signal transduction"/>
    <property type="evidence" value="ECO:0007669"/>
    <property type="project" value="TreeGrafter"/>
</dbReference>
<comment type="caution">
    <text evidence="3">The sequence shown here is derived from an EMBL/GenBank/DDBJ whole genome shotgun (WGS) entry which is preliminary data.</text>
</comment>
<dbReference type="Pfam" id="PF13716">
    <property type="entry name" value="CRAL_TRIO_2"/>
    <property type="match status" value="1"/>
</dbReference>
<dbReference type="SUPFAM" id="SSF48350">
    <property type="entry name" value="GTPase activation domain, GAP"/>
    <property type="match status" value="1"/>
</dbReference>
<evidence type="ECO:0000259" key="2">
    <source>
        <dbReference type="PROSITE" id="PS50238"/>
    </source>
</evidence>
<dbReference type="EMBL" id="NESQ01000326">
    <property type="protein sequence ID" value="PUU74036.1"/>
    <property type="molecule type" value="Genomic_DNA"/>
</dbReference>
<keyword evidence="4" id="KW-1185">Reference proteome</keyword>
<dbReference type="Pfam" id="PF00620">
    <property type="entry name" value="RhoGAP"/>
    <property type="match status" value="1"/>
</dbReference>
<dbReference type="PROSITE" id="PS50238">
    <property type="entry name" value="RHOGAP"/>
    <property type="match status" value="1"/>
</dbReference>
<sequence>MDRRSPPPGSSARSAFNRFKDSMPDRFNTLQNKIESKIAQVPDKLSQVPDKLSQVPDRLSQVPDRFQDFRRETYNQLPRSISPPSVSKAPEEGDPKYDHVLAGLAAKILYRAGACPISGGPLLVLCAASFPDTRQVDYNELLPYVLSILPGDDELGEESDGGGYSVVFFAGGGSANIGGGEGGVNAGKGNRPSWTWTLQAYHLLGRAVKKRIRKLWVVHERAWVRVILEVMAGVVSVKFRKKLVHLNTLTDLANHIDITHIHIPPAVYLHDRKLAPTISIPDPPPPIFGSPPFHTAANPPRVGENMPLPQVLTDTARYLRSQCLRVEGLFRVTPSQALLDVVREAYDRKQYIKWDEWGPHMAAALIKLYYRSLPEPLIPVTFYQDLLSLEEAGVDDEKAFLKVKDLLEDGLPKSSRVLLLRHLLPLLALVAHNSAINKMNPKNLAVCIAPSLLKSDDMMADAKACNGLRIFVQIAIERVEELAPELPNRGGPVRSGSGSGSSLTGVPPPSGSPPPYSMGSMQPVQRKRLPGIMGTKEMEGGMTARKPVPSSASSSVTCLPLASEPDEKKQLIEKTEAEEQKEDIKPSPTPGLSVDEEAPRRGSVPSIPTKPSEGIIRRKVSFQSFTKSAPEIGPKPPILSSSSLVPDISPHLSKSSPITKPPRVIRRAASSTFPSSSLRSSSFSSPSVADIANSLNQSQVQQNVQLKSRTPPPIMQRAKTEVGSVKGRGKAVEGLRALYEERAKGVEVLVRNAPSGPKRREKE</sequence>